<dbReference type="InterPro" id="IPR050833">
    <property type="entry name" value="Poly_Biosynth_Transport"/>
</dbReference>
<feature type="transmembrane region" description="Helical" evidence="6">
    <location>
        <begin position="137"/>
        <end position="156"/>
    </location>
</feature>
<keyword evidence="5 6" id="KW-0472">Membrane</keyword>
<name>A0ABX3X4G9_9BRAD</name>
<reference evidence="7 8" key="1">
    <citation type="submission" date="2017-03" db="EMBL/GenBank/DDBJ databases">
        <title>Whole genome sequences of fourteen strains of Bradyrhizobium canariense and one strain of Bradyrhizobium japonicum isolated from Lupinus (Papilionoideae: Genisteae) species in Algeria.</title>
        <authorList>
            <person name="Crovadore J."/>
            <person name="Chekireb D."/>
            <person name="Brachmann A."/>
            <person name="Chablais R."/>
            <person name="Cochard B."/>
            <person name="Lefort F."/>
        </authorList>
    </citation>
    <scope>NUCLEOTIDE SEQUENCE [LARGE SCALE GENOMIC DNA]</scope>
    <source>
        <strain evidence="7 8">UBMAN05</strain>
    </source>
</reference>
<dbReference type="PANTHER" id="PTHR30250">
    <property type="entry name" value="PST FAMILY PREDICTED COLANIC ACID TRANSPORTER"/>
    <property type="match status" value="1"/>
</dbReference>
<proteinExistence type="predicted"/>
<keyword evidence="8" id="KW-1185">Reference proteome</keyword>
<keyword evidence="4 6" id="KW-1133">Transmembrane helix</keyword>
<evidence type="ECO:0000256" key="4">
    <source>
        <dbReference type="ARBA" id="ARBA00022989"/>
    </source>
</evidence>
<organism evidence="7 8">
    <name type="scientific">Bradyrhizobium canariense</name>
    <dbReference type="NCBI Taxonomy" id="255045"/>
    <lineage>
        <taxon>Bacteria</taxon>
        <taxon>Pseudomonadati</taxon>
        <taxon>Pseudomonadota</taxon>
        <taxon>Alphaproteobacteria</taxon>
        <taxon>Hyphomicrobiales</taxon>
        <taxon>Nitrobacteraceae</taxon>
        <taxon>Bradyrhizobium</taxon>
    </lineage>
</organism>
<evidence type="ECO:0000313" key="8">
    <source>
        <dbReference type="Proteomes" id="UP000193884"/>
    </source>
</evidence>
<dbReference type="RefSeq" id="WP_085384342.1">
    <property type="nucleotide sequence ID" value="NZ_NAFJ01000144.1"/>
</dbReference>
<comment type="caution">
    <text evidence="7">The sequence shown here is derived from an EMBL/GenBank/DDBJ whole genome shotgun (WGS) entry which is preliminary data.</text>
</comment>
<evidence type="ECO:0000256" key="1">
    <source>
        <dbReference type="ARBA" id="ARBA00004651"/>
    </source>
</evidence>
<feature type="transmembrane region" description="Helical" evidence="6">
    <location>
        <begin position="200"/>
        <end position="227"/>
    </location>
</feature>
<dbReference type="EMBL" id="NAFK01000157">
    <property type="protein sequence ID" value="OSJ29582.1"/>
    <property type="molecule type" value="Genomic_DNA"/>
</dbReference>
<feature type="transmembrane region" description="Helical" evidence="6">
    <location>
        <begin position="7"/>
        <end position="30"/>
    </location>
</feature>
<comment type="subcellular location">
    <subcellularLocation>
        <location evidence="1">Cell membrane</location>
        <topology evidence="1">Multi-pass membrane protein</topology>
    </subcellularLocation>
</comment>
<evidence type="ECO:0008006" key="9">
    <source>
        <dbReference type="Google" id="ProtNLM"/>
    </source>
</evidence>
<protein>
    <recommendedName>
        <fullName evidence="9">Membrane protein involved in the export of O-antigen and teichoic acid</fullName>
    </recommendedName>
</protein>
<keyword evidence="2" id="KW-1003">Cell membrane</keyword>
<dbReference type="Proteomes" id="UP000193884">
    <property type="component" value="Unassembled WGS sequence"/>
</dbReference>
<feature type="transmembrane region" description="Helical" evidence="6">
    <location>
        <begin position="376"/>
        <end position="397"/>
    </location>
</feature>
<feature type="transmembrane region" description="Helical" evidence="6">
    <location>
        <begin position="279"/>
        <end position="299"/>
    </location>
</feature>
<accession>A0ABX3X4G9</accession>
<evidence type="ECO:0000256" key="5">
    <source>
        <dbReference type="ARBA" id="ARBA00023136"/>
    </source>
</evidence>
<dbReference type="PANTHER" id="PTHR30250:SF31">
    <property type="entry name" value="INNER MEMBRANE PROTEIN YGHQ"/>
    <property type="match status" value="1"/>
</dbReference>
<gene>
    <name evidence="7" type="ORF">BST63_14250</name>
</gene>
<dbReference type="Pfam" id="PF13440">
    <property type="entry name" value="Polysacc_synt_3"/>
    <property type="match status" value="1"/>
</dbReference>
<feature type="transmembrane region" description="Helical" evidence="6">
    <location>
        <begin position="105"/>
        <end position="125"/>
    </location>
</feature>
<feature type="transmembrane region" description="Helical" evidence="6">
    <location>
        <begin position="352"/>
        <end position="370"/>
    </location>
</feature>
<feature type="transmembrane region" description="Helical" evidence="6">
    <location>
        <begin position="247"/>
        <end position="267"/>
    </location>
</feature>
<feature type="transmembrane region" description="Helical" evidence="6">
    <location>
        <begin position="78"/>
        <end position="99"/>
    </location>
</feature>
<evidence type="ECO:0000256" key="6">
    <source>
        <dbReference type="SAM" id="Phobius"/>
    </source>
</evidence>
<feature type="transmembrane region" description="Helical" evidence="6">
    <location>
        <begin position="409"/>
        <end position="430"/>
    </location>
</feature>
<keyword evidence="3 6" id="KW-0812">Transmembrane</keyword>
<evidence type="ECO:0000256" key="3">
    <source>
        <dbReference type="ARBA" id="ARBA00022692"/>
    </source>
</evidence>
<evidence type="ECO:0000313" key="7">
    <source>
        <dbReference type="EMBL" id="OSJ29582.1"/>
    </source>
</evidence>
<feature type="transmembrane region" description="Helical" evidence="6">
    <location>
        <begin position="36"/>
        <end position="57"/>
    </location>
</feature>
<sequence>MIKRHTLVYLFAHGIPAILGLVSFAVYTHTVDPSEYGFYVVSMTIGGIVSACCFSWIRLSVTRYQSESVDADVRAIALISYVSMLAILGLGLFVTAFLFQNTIALSLATCSALIALSAGAFEIVLEFRRAQLQPAKFFRIAFIRSFLGSVLGIGAAQAGFGGAGIILATSISYLIGIALPGTVDLAKPLPPLSRVEIRKFVSYGVPFAISGILLALCASMDRLAVAYFLGDAMVGTYGASADLTRQMMVLVSMSVASAIFPLAFRRLREEGNSAASGHLAEGLELLVATVAPIALFLILSPEAISRTLIGAKFADEVHVLLPLLAAARFFGSILTFYVHISFQLAERPLLQIVNSVAALLLTAISMIFLVPRFGLVGAATASLLSEIGGLLVGIWLSQRGFPLPWAPLRLVRVLISLSAMATLILLANRLSFYNSWVQLIATLFFAGAGYASAALVLNVGHVRSLGAITVRRLKTLLTDRRQTFFSSQ</sequence>
<feature type="transmembrane region" description="Helical" evidence="6">
    <location>
        <begin position="436"/>
        <end position="457"/>
    </location>
</feature>
<evidence type="ECO:0000256" key="2">
    <source>
        <dbReference type="ARBA" id="ARBA00022475"/>
    </source>
</evidence>
<feature type="transmembrane region" description="Helical" evidence="6">
    <location>
        <begin position="319"/>
        <end position="340"/>
    </location>
</feature>
<feature type="transmembrane region" description="Helical" evidence="6">
    <location>
        <begin position="162"/>
        <end position="179"/>
    </location>
</feature>